<dbReference type="PANTHER" id="PTHR10272">
    <property type="entry name" value="PLATELET-ACTIVATING FACTOR ACETYLHYDROLASE"/>
    <property type="match status" value="1"/>
</dbReference>
<feature type="transmembrane region" description="Helical" evidence="5">
    <location>
        <begin position="49"/>
        <end position="67"/>
    </location>
</feature>
<evidence type="ECO:0000256" key="5">
    <source>
        <dbReference type="SAM" id="Phobius"/>
    </source>
</evidence>
<dbReference type="OrthoDB" id="2363873at2759"/>
<dbReference type="AlphaFoldDB" id="A0A077ZSL0"/>
<dbReference type="SUPFAM" id="SSF53474">
    <property type="entry name" value="alpha/beta-Hydrolases"/>
    <property type="match status" value="1"/>
</dbReference>
<keyword evidence="5" id="KW-0812">Transmembrane</keyword>
<evidence type="ECO:0000313" key="7">
    <source>
        <dbReference type="Proteomes" id="UP000039865"/>
    </source>
</evidence>
<evidence type="ECO:0000256" key="1">
    <source>
        <dbReference type="ARBA" id="ARBA00013201"/>
    </source>
</evidence>
<dbReference type="OMA" id="WKIIANT"/>
<evidence type="ECO:0000256" key="4">
    <source>
        <dbReference type="ARBA" id="ARBA00023098"/>
    </source>
</evidence>
<dbReference type="InterPro" id="IPR029058">
    <property type="entry name" value="AB_hydrolase_fold"/>
</dbReference>
<keyword evidence="5" id="KW-0472">Membrane</keyword>
<keyword evidence="7" id="KW-1185">Reference proteome</keyword>
<dbReference type="Gene3D" id="3.40.50.1820">
    <property type="entry name" value="alpha/beta hydrolase"/>
    <property type="match status" value="1"/>
</dbReference>
<dbReference type="EC" id="3.1.1.47" evidence="1"/>
<organism evidence="6 7">
    <name type="scientific">Stylonychia lemnae</name>
    <name type="common">Ciliate</name>
    <dbReference type="NCBI Taxonomy" id="5949"/>
    <lineage>
        <taxon>Eukaryota</taxon>
        <taxon>Sar</taxon>
        <taxon>Alveolata</taxon>
        <taxon>Ciliophora</taxon>
        <taxon>Intramacronucleata</taxon>
        <taxon>Spirotrichea</taxon>
        <taxon>Stichotrichia</taxon>
        <taxon>Sporadotrichida</taxon>
        <taxon>Oxytrichidae</taxon>
        <taxon>Stylonychinae</taxon>
        <taxon>Stylonychia</taxon>
    </lineage>
</organism>
<sequence length="487" mass="56832">MRLYEKAQYLSGYLLIFSTVAAILDIQYLIFSICCVLQIVGYFKEGLRIHQVPNIIGLFAFGPVCLLESEYQSYFQIAYMLLLGLSTFALVYGESDFTGIKIGGMYKVGYKMIRTQEFDNQIELYYPIDESVYDEHKNNPDRRLYFIDRENESHFIRGLGRYYWVGKNPRKQNIPHFVYQYIRNEQLDVIKNAPIAYDFKSLKKELVPIIFSHGLGQCSKFYSLQFQEYASHGFLVIAINHFDNTCTYTIDKIGKHYYFDCSKMREHWGLRNTQLNLREREIKAVIEEVYIKVGMMARMGLGLVKLATDKIVSAGHEFGGTTAIRGAFMDGRVKAVLAFDPWMYTHKSEAHYGFMKITRPLLTVSTEHFPKMCDFEQWNGVKGLHNHAHNQQDENVVLKTGFHTDLTDFSILASLEQQLLERRLPRTDRGDLYYLQIQLGLQFLAKIGFANSYTMEDIEKRIVHLKNAYCNYDIEYIPKQEETKKEQ</sequence>
<dbReference type="GO" id="GO:0003847">
    <property type="term" value="F:1-alkyl-2-acetylglycerophosphocholine esterase activity"/>
    <property type="evidence" value="ECO:0007669"/>
    <property type="project" value="UniProtKB-EC"/>
</dbReference>
<dbReference type="Proteomes" id="UP000039865">
    <property type="component" value="Unassembled WGS sequence"/>
</dbReference>
<proteinExistence type="predicted"/>
<dbReference type="EMBL" id="CCKQ01001730">
    <property type="protein sequence ID" value="CDW72852.1"/>
    <property type="molecule type" value="Genomic_DNA"/>
</dbReference>
<name>A0A077ZSL0_STYLE</name>
<accession>A0A077ZSL0</accession>
<dbReference type="InParanoid" id="A0A077ZSL0"/>
<gene>
    <name evidence="6" type="primary">Contig8820.g9421</name>
    <name evidence="6" type="ORF">STYLEM_1819</name>
</gene>
<reference evidence="6 7" key="1">
    <citation type="submission" date="2014-06" db="EMBL/GenBank/DDBJ databases">
        <authorList>
            <person name="Swart Estienne"/>
        </authorList>
    </citation>
    <scope>NUCLEOTIDE SEQUENCE [LARGE SCALE GENOMIC DNA]</scope>
    <source>
        <strain evidence="6 7">130c</strain>
    </source>
</reference>
<dbReference type="PANTHER" id="PTHR10272:SF0">
    <property type="entry name" value="PLATELET-ACTIVATING FACTOR ACETYLHYDROLASE"/>
    <property type="match status" value="1"/>
</dbReference>
<keyword evidence="4" id="KW-0443">Lipid metabolism</keyword>
<keyword evidence="5" id="KW-1133">Transmembrane helix</keyword>
<protein>
    <recommendedName>
        <fullName evidence="1">1-alkyl-2-acetylglycerophosphocholine esterase</fullName>
        <ecNumber evidence="1">3.1.1.47</ecNumber>
    </recommendedName>
</protein>
<keyword evidence="2 6" id="KW-0378">Hydrolase</keyword>
<feature type="transmembrane region" description="Helical" evidence="5">
    <location>
        <begin position="74"/>
        <end position="92"/>
    </location>
</feature>
<evidence type="ECO:0000256" key="3">
    <source>
        <dbReference type="ARBA" id="ARBA00022963"/>
    </source>
</evidence>
<feature type="transmembrane region" description="Helical" evidence="5">
    <location>
        <begin position="12"/>
        <end position="43"/>
    </location>
</feature>
<dbReference type="GO" id="GO:0016042">
    <property type="term" value="P:lipid catabolic process"/>
    <property type="evidence" value="ECO:0007669"/>
    <property type="project" value="UniProtKB-KW"/>
</dbReference>
<keyword evidence="3" id="KW-0442">Lipid degradation</keyword>
<dbReference type="Pfam" id="PF03403">
    <property type="entry name" value="PAF-AH_p_II"/>
    <property type="match status" value="1"/>
</dbReference>
<evidence type="ECO:0000256" key="2">
    <source>
        <dbReference type="ARBA" id="ARBA00022801"/>
    </source>
</evidence>
<evidence type="ECO:0000313" key="6">
    <source>
        <dbReference type="EMBL" id="CDW72852.1"/>
    </source>
</evidence>